<dbReference type="AlphaFoldDB" id="A0A9E5DDW3"/>
<organism evidence="2 3">
    <name type="scientific">Methanoculleus formosensis</name>
    <dbReference type="NCBI Taxonomy" id="2590886"/>
    <lineage>
        <taxon>Archaea</taxon>
        <taxon>Methanobacteriati</taxon>
        <taxon>Methanobacteriota</taxon>
        <taxon>Stenosarchaea group</taxon>
        <taxon>Methanomicrobia</taxon>
        <taxon>Methanomicrobiales</taxon>
        <taxon>Methanomicrobiaceae</taxon>
        <taxon>Methanoculleus</taxon>
    </lineage>
</organism>
<name>A0A9E5DDW3_9EURY</name>
<dbReference type="InterPro" id="IPR036868">
    <property type="entry name" value="TusA-like_sf"/>
</dbReference>
<dbReference type="Proteomes" id="UP001065682">
    <property type="component" value="Unassembled WGS sequence"/>
</dbReference>
<dbReference type="InterPro" id="IPR001455">
    <property type="entry name" value="TusA-like"/>
</dbReference>
<evidence type="ECO:0000313" key="3">
    <source>
        <dbReference type="Proteomes" id="UP001065682"/>
    </source>
</evidence>
<proteinExistence type="predicted"/>
<evidence type="ECO:0000259" key="1">
    <source>
        <dbReference type="Pfam" id="PF01206"/>
    </source>
</evidence>
<dbReference type="Pfam" id="PF01206">
    <property type="entry name" value="TusA"/>
    <property type="match status" value="1"/>
</dbReference>
<gene>
    <name evidence="2" type="ORF">FKB36_05950</name>
</gene>
<feature type="domain" description="UPF0033" evidence="1">
    <location>
        <begin position="65"/>
        <end position="126"/>
    </location>
</feature>
<keyword evidence="3" id="KW-1185">Reference proteome</keyword>
<protein>
    <submittedName>
        <fullName evidence="2">Sulfurtransferase TusA family protein</fullName>
    </submittedName>
</protein>
<comment type="caution">
    <text evidence="2">The sequence shown here is derived from an EMBL/GenBank/DDBJ whole genome shotgun (WGS) entry which is preliminary data.</text>
</comment>
<sequence>MGQHPVLPGAACFPGSRHRIPTRALHREEQPHVGDVTGKDDGAMRFSEDEVRRMYADKTVSCIGMCQSPMLMIEEGMEVLEKGQVLQVTADRPDLVESVRSWAAENGHNIEEEHLASGVTTFIVRKGTAPAAKAT</sequence>
<reference evidence="2" key="1">
    <citation type="submission" date="2019-06" db="EMBL/GenBank/DDBJ databases">
        <title>Methanoculleus strain from Tamsui River, Taipei, Taiwan.</title>
        <authorList>
            <person name="You Y.-T."/>
            <person name="Chen S.-C."/>
            <person name="Lai S.-J."/>
            <person name="Lee Y.-C."/>
            <person name="Lai M.-C."/>
        </authorList>
    </citation>
    <scope>NUCLEOTIDE SEQUENCE</scope>
    <source>
        <strain evidence="2">Afa-1</strain>
    </source>
</reference>
<dbReference type="Gene3D" id="3.30.110.40">
    <property type="entry name" value="TusA-like domain"/>
    <property type="match status" value="1"/>
</dbReference>
<evidence type="ECO:0000313" key="2">
    <source>
        <dbReference type="EMBL" id="MCT8337049.1"/>
    </source>
</evidence>
<accession>A0A9E5DDW3</accession>
<dbReference type="SUPFAM" id="SSF64307">
    <property type="entry name" value="SirA-like"/>
    <property type="match status" value="1"/>
</dbReference>
<dbReference type="EMBL" id="VHLL01000002">
    <property type="protein sequence ID" value="MCT8337049.1"/>
    <property type="molecule type" value="Genomic_DNA"/>
</dbReference>